<dbReference type="Proteomes" id="UP000219023">
    <property type="component" value="Unassembled WGS sequence"/>
</dbReference>
<protein>
    <submittedName>
        <fullName evidence="2">Nicotinamide-nucleotide amidase</fullName>
    </submittedName>
</protein>
<evidence type="ECO:0000259" key="1">
    <source>
        <dbReference type="Pfam" id="PF02464"/>
    </source>
</evidence>
<organism evidence="2 3">
    <name type="scientific">Chromohalobacter canadensis</name>
    <dbReference type="NCBI Taxonomy" id="141389"/>
    <lineage>
        <taxon>Bacteria</taxon>
        <taxon>Pseudomonadati</taxon>
        <taxon>Pseudomonadota</taxon>
        <taxon>Gammaproteobacteria</taxon>
        <taxon>Oceanospirillales</taxon>
        <taxon>Halomonadaceae</taxon>
        <taxon>Chromohalobacter</taxon>
    </lineage>
</organism>
<accession>A0A285VRF3</accession>
<sequence length="218" mass="22640">MLPNGMKVTRRWMSLQTFAKASILRIRVGGVSGMPLKMATGRHDMAVTLTAWQAFSLEALAERLGRACLAANASVTAAESCTGGGVSSAITDIAGSSAYFETGYVTYANGAKQRLLGVRETTLAEYGAVSAETVDEMVAGACRDSGATLGVAISGVAGPGGGSVDKPVGTVWFAWGDGQTQVTECHQLPGTRGEVRRDAVRVALIGLIERLEKMISPA</sequence>
<dbReference type="Pfam" id="PF02464">
    <property type="entry name" value="CinA"/>
    <property type="match status" value="1"/>
</dbReference>
<dbReference type="SUPFAM" id="SSF142433">
    <property type="entry name" value="CinA-like"/>
    <property type="match status" value="1"/>
</dbReference>
<dbReference type="NCBIfam" id="TIGR00199">
    <property type="entry name" value="PncC_domain"/>
    <property type="match status" value="1"/>
</dbReference>
<dbReference type="InterPro" id="IPR036653">
    <property type="entry name" value="CinA-like_C"/>
</dbReference>
<dbReference type="Gene3D" id="3.90.950.20">
    <property type="entry name" value="CinA-like"/>
    <property type="match status" value="1"/>
</dbReference>
<evidence type="ECO:0000313" key="2">
    <source>
        <dbReference type="EMBL" id="SOC56664.1"/>
    </source>
</evidence>
<proteinExistence type="predicted"/>
<feature type="domain" description="CinA C-terminal" evidence="1">
    <location>
        <begin position="58"/>
        <end position="209"/>
    </location>
</feature>
<gene>
    <name evidence="2" type="ORF">SAMN05421509_107178</name>
</gene>
<evidence type="ECO:0000313" key="3">
    <source>
        <dbReference type="Proteomes" id="UP000219023"/>
    </source>
</evidence>
<name>A0A285VRF3_9GAMM</name>
<dbReference type="EMBL" id="OBQJ01000007">
    <property type="protein sequence ID" value="SOC56664.1"/>
    <property type="molecule type" value="Genomic_DNA"/>
</dbReference>
<dbReference type="AlphaFoldDB" id="A0A285VRF3"/>
<reference evidence="2 3" key="1">
    <citation type="submission" date="2017-08" db="EMBL/GenBank/DDBJ databases">
        <authorList>
            <person name="de Groot N.N."/>
        </authorList>
    </citation>
    <scope>NUCLEOTIDE SEQUENCE [LARGE SCALE GENOMIC DNA]</scope>
    <source>
        <strain evidence="2 3">USBA 855</strain>
    </source>
</reference>
<dbReference type="InterPro" id="IPR008136">
    <property type="entry name" value="CinA_C"/>
</dbReference>